<reference evidence="2 3" key="1">
    <citation type="submission" date="2020-08" db="EMBL/GenBank/DDBJ databases">
        <title>Genomic Encyclopedia of Type Strains, Phase III (KMG-III): the genomes of soil and plant-associated and newly described type strains.</title>
        <authorList>
            <person name="Whitman W."/>
        </authorList>
    </citation>
    <scope>NUCLEOTIDE SEQUENCE [LARGE SCALE GENOMIC DNA]</scope>
    <source>
        <strain evidence="2 3">CECT 8803</strain>
    </source>
</reference>
<evidence type="ECO:0000313" key="2">
    <source>
        <dbReference type="EMBL" id="MBB3066968.1"/>
    </source>
</evidence>
<proteinExistence type="predicted"/>
<organism evidence="2 3">
    <name type="scientific">Limibacillus halophilus</name>
    <dbReference type="NCBI Taxonomy" id="1579333"/>
    <lineage>
        <taxon>Bacteria</taxon>
        <taxon>Pseudomonadati</taxon>
        <taxon>Pseudomonadota</taxon>
        <taxon>Alphaproteobacteria</taxon>
        <taxon>Rhodospirillales</taxon>
        <taxon>Rhodovibrionaceae</taxon>
        <taxon>Limibacillus</taxon>
    </lineage>
</organism>
<dbReference type="InterPro" id="IPR036188">
    <property type="entry name" value="FAD/NAD-bd_sf"/>
</dbReference>
<sequence length="416" mass="45035">MSRVHVIGCGLAGLSAAVRLAAAGLKPLLYEQSGHAGGRCRSYRDPALECLLDNGNHLLLSANREVLAYLDLLDARRGLRENLPARFPFVDLADTRRWALNLESGRLKGALGICKALPGVRPRDLSALLRFLFVREGAVVTDLVSSNHALYRPLIEPLTLAVMNGPPEAVSASLLARVLRQTLFKGAAACRPLLPAEGLGPALVEPALAFLAQRNIQPLYHHRLKDIGLSAGGVDHLEFAAGRSDLKPGEAVVLAIPPWGCDALQERFLPQVETKAIVNLHYRLPKSVDHKTLEPFLGVLGGRIQWIFRRGDVVSVTISDGERWMADAPETLAQMLWPEVAAALQLGEIDTPPFRVIKERRATPLQSPAAAGRRRASRTAFSNLFIAGDWCDTGYPATIESAVLSGRLAAAAILSR</sequence>
<dbReference type="InterPro" id="IPR017830">
    <property type="entry name" value="SQase_HpnE"/>
</dbReference>
<accession>A0A839SXD6</accession>
<dbReference type="RefSeq" id="WP_183417795.1">
    <property type="nucleotide sequence ID" value="NZ_JACHXA010000012.1"/>
</dbReference>
<dbReference type="InterPro" id="IPR050464">
    <property type="entry name" value="Zeta_carotene_desat/Oxidored"/>
</dbReference>
<dbReference type="Proteomes" id="UP000581135">
    <property type="component" value="Unassembled WGS sequence"/>
</dbReference>
<protein>
    <submittedName>
        <fullName evidence="2">Squalene-associated FAD-dependent desaturase</fullName>
    </submittedName>
</protein>
<dbReference type="SUPFAM" id="SSF51905">
    <property type="entry name" value="FAD/NAD(P)-binding domain"/>
    <property type="match status" value="1"/>
</dbReference>
<dbReference type="Pfam" id="PF01593">
    <property type="entry name" value="Amino_oxidase"/>
    <property type="match status" value="1"/>
</dbReference>
<dbReference type="NCBIfam" id="TIGR03467">
    <property type="entry name" value="HpnE"/>
    <property type="match status" value="1"/>
</dbReference>
<dbReference type="EMBL" id="JACHXA010000012">
    <property type="protein sequence ID" value="MBB3066968.1"/>
    <property type="molecule type" value="Genomic_DNA"/>
</dbReference>
<feature type="domain" description="Amine oxidase" evidence="1">
    <location>
        <begin position="11"/>
        <end position="414"/>
    </location>
</feature>
<evidence type="ECO:0000259" key="1">
    <source>
        <dbReference type="Pfam" id="PF01593"/>
    </source>
</evidence>
<dbReference type="PANTHER" id="PTHR42923">
    <property type="entry name" value="PROTOPORPHYRINOGEN OXIDASE"/>
    <property type="match status" value="1"/>
</dbReference>
<dbReference type="PANTHER" id="PTHR42923:SF47">
    <property type="entry name" value="BLR3003 PROTEIN"/>
    <property type="match status" value="1"/>
</dbReference>
<comment type="caution">
    <text evidence="2">The sequence shown here is derived from an EMBL/GenBank/DDBJ whole genome shotgun (WGS) entry which is preliminary data.</text>
</comment>
<gene>
    <name evidence="2" type="ORF">FHR98_003284</name>
</gene>
<keyword evidence="3" id="KW-1185">Reference proteome</keyword>
<dbReference type="InterPro" id="IPR002937">
    <property type="entry name" value="Amino_oxidase"/>
</dbReference>
<dbReference type="Gene3D" id="3.50.50.60">
    <property type="entry name" value="FAD/NAD(P)-binding domain"/>
    <property type="match status" value="1"/>
</dbReference>
<dbReference type="GO" id="GO:0016491">
    <property type="term" value="F:oxidoreductase activity"/>
    <property type="evidence" value="ECO:0007669"/>
    <property type="project" value="InterPro"/>
</dbReference>
<name>A0A839SXD6_9PROT</name>
<dbReference type="AlphaFoldDB" id="A0A839SXD6"/>
<evidence type="ECO:0000313" key="3">
    <source>
        <dbReference type="Proteomes" id="UP000581135"/>
    </source>
</evidence>